<dbReference type="Pfam" id="PF13499">
    <property type="entry name" value="EF-hand_7"/>
    <property type="match status" value="1"/>
</dbReference>
<dbReference type="GO" id="GO:0005509">
    <property type="term" value="F:calcium ion binding"/>
    <property type="evidence" value="ECO:0007669"/>
    <property type="project" value="InterPro"/>
</dbReference>
<evidence type="ECO:0000313" key="6">
    <source>
        <dbReference type="Proteomes" id="UP000272942"/>
    </source>
</evidence>
<dbReference type="CDD" id="cd00051">
    <property type="entry name" value="EFh"/>
    <property type="match status" value="1"/>
</dbReference>
<dbReference type="PANTHER" id="PTHR46311">
    <property type="entry name" value="CALCIUM-BINDING PROTEIN 8-RELATED"/>
    <property type="match status" value="1"/>
</dbReference>
<dbReference type="OrthoDB" id="6281904at2759"/>
<proteinExistence type="predicted"/>
<feature type="domain" description="EF-hand" evidence="4">
    <location>
        <begin position="77"/>
        <end position="112"/>
    </location>
</feature>
<keyword evidence="2" id="KW-0106">Calcium</keyword>
<dbReference type="GO" id="GO:0032588">
    <property type="term" value="C:trans-Golgi network membrane"/>
    <property type="evidence" value="ECO:0007669"/>
    <property type="project" value="TreeGrafter"/>
</dbReference>
<keyword evidence="1" id="KW-0677">Repeat</keyword>
<evidence type="ECO:0000313" key="5">
    <source>
        <dbReference type="EMBL" id="VDP87833.1"/>
    </source>
</evidence>
<evidence type="ECO:0000313" key="7">
    <source>
        <dbReference type="WBParaSite" id="ECPE_0001096201-mRNA-1"/>
    </source>
</evidence>
<evidence type="ECO:0000256" key="1">
    <source>
        <dbReference type="ARBA" id="ARBA00022737"/>
    </source>
</evidence>
<feature type="compositionally biased region" description="Low complexity" evidence="3">
    <location>
        <begin position="7"/>
        <end position="22"/>
    </location>
</feature>
<organism evidence="7">
    <name type="scientific">Echinostoma caproni</name>
    <dbReference type="NCBI Taxonomy" id="27848"/>
    <lineage>
        <taxon>Eukaryota</taxon>
        <taxon>Metazoa</taxon>
        <taxon>Spiralia</taxon>
        <taxon>Lophotrochozoa</taxon>
        <taxon>Platyhelminthes</taxon>
        <taxon>Trematoda</taxon>
        <taxon>Digenea</taxon>
        <taxon>Plagiorchiida</taxon>
        <taxon>Echinostomata</taxon>
        <taxon>Echinostomatoidea</taxon>
        <taxon>Echinostomatidae</taxon>
        <taxon>Echinostoma</taxon>
    </lineage>
</organism>
<keyword evidence="6" id="KW-1185">Reference proteome</keyword>
<reference evidence="7" key="1">
    <citation type="submission" date="2016-06" db="UniProtKB">
        <authorList>
            <consortium name="WormBaseParasite"/>
        </authorList>
    </citation>
    <scope>IDENTIFICATION</scope>
</reference>
<sequence length="232" mass="26510">MTDEHSLPPSRSQSRNSSRQFSITSRSGSADYENFLLGRGGTITGAYSLHQKDVPIRRRFSSIRKTFFKRRRSLTTTELRGLRYVFSILDRDKNGVISAGELLLTLRALNVTLTEAELNDVITELDVDLDGLVDFDELCVFVGSRIVMKNLESELDQFLQALDSDADGKLNRKDIRQILRHFDLPNDKEHVDVLLQAMQTEHTDYVTVAELRKFIHPSGKELSIRTLFGEEY</sequence>
<dbReference type="SUPFAM" id="SSF47473">
    <property type="entry name" value="EF-hand"/>
    <property type="match status" value="1"/>
</dbReference>
<dbReference type="WBParaSite" id="ECPE_0001096201-mRNA-1">
    <property type="protein sequence ID" value="ECPE_0001096201-mRNA-1"/>
    <property type="gene ID" value="ECPE_0001096201"/>
</dbReference>
<gene>
    <name evidence="5" type="ORF">ECPE_LOCUS10928</name>
</gene>
<evidence type="ECO:0000259" key="4">
    <source>
        <dbReference type="PROSITE" id="PS50222"/>
    </source>
</evidence>
<dbReference type="PROSITE" id="PS50222">
    <property type="entry name" value="EF_HAND_2"/>
    <property type="match status" value="3"/>
</dbReference>
<dbReference type="FunFam" id="1.10.238.10:FF:000178">
    <property type="entry name" value="Calmodulin-2 A"/>
    <property type="match status" value="1"/>
</dbReference>
<reference evidence="5 6" key="2">
    <citation type="submission" date="2018-11" db="EMBL/GenBank/DDBJ databases">
        <authorList>
            <consortium name="Pathogen Informatics"/>
        </authorList>
    </citation>
    <scope>NUCLEOTIDE SEQUENCE [LARGE SCALE GENOMIC DNA]</scope>
    <source>
        <strain evidence="5 6">Egypt</strain>
    </source>
</reference>
<dbReference type="Proteomes" id="UP000272942">
    <property type="component" value="Unassembled WGS sequence"/>
</dbReference>
<dbReference type="InterPro" id="IPR018247">
    <property type="entry name" value="EF_Hand_1_Ca_BS"/>
</dbReference>
<feature type="domain" description="EF-hand" evidence="4">
    <location>
        <begin position="113"/>
        <end position="148"/>
    </location>
</feature>
<evidence type="ECO:0000256" key="2">
    <source>
        <dbReference type="ARBA" id="ARBA00022837"/>
    </source>
</evidence>
<feature type="region of interest" description="Disordered" evidence="3">
    <location>
        <begin position="1"/>
        <end position="25"/>
    </location>
</feature>
<accession>A0A183AVE3</accession>
<dbReference type="InterPro" id="IPR002048">
    <property type="entry name" value="EF_hand_dom"/>
</dbReference>
<name>A0A183AVE3_9TREM</name>
<dbReference type="Gene3D" id="1.10.238.10">
    <property type="entry name" value="EF-hand"/>
    <property type="match status" value="1"/>
</dbReference>
<evidence type="ECO:0000256" key="3">
    <source>
        <dbReference type="SAM" id="MobiDB-lite"/>
    </source>
</evidence>
<dbReference type="PROSITE" id="PS00018">
    <property type="entry name" value="EF_HAND_1"/>
    <property type="match status" value="2"/>
</dbReference>
<dbReference type="InterPro" id="IPR051111">
    <property type="entry name" value="Ca-binding_regulatory"/>
</dbReference>
<feature type="domain" description="EF-hand" evidence="4">
    <location>
        <begin position="150"/>
        <end position="185"/>
    </location>
</feature>
<dbReference type="PANTHER" id="PTHR46311:SF5">
    <property type="entry name" value="EF-HAND DOMAIN-CONTAINING PROTEIN"/>
    <property type="match status" value="1"/>
</dbReference>
<protein>
    <submittedName>
        <fullName evidence="7">Calmodulin</fullName>
    </submittedName>
</protein>
<dbReference type="AlphaFoldDB" id="A0A183AVE3"/>
<dbReference type="InterPro" id="IPR011992">
    <property type="entry name" value="EF-hand-dom_pair"/>
</dbReference>
<dbReference type="SMART" id="SM00054">
    <property type="entry name" value="EFh"/>
    <property type="match status" value="3"/>
</dbReference>
<dbReference type="EMBL" id="UZAN01049930">
    <property type="protein sequence ID" value="VDP87833.1"/>
    <property type="molecule type" value="Genomic_DNA"/>
</dbReference>